<gene>
    <name evidence="1" type="ORF">L2764_07035</name>
</gene>
<proteinExistence type="predicted"/>
<dbReference type="Pfam" id="PF06141">
    <property type="entry name" value="Phage_tail_U"/>
    <property type="match status" value="1"/>
</dbReference>
<dbReference type="Gene3D" id="3.30.70.1700">
    <property type="entry name" value="Phage minor tail protein U"/>
    <property type="match status" value="1"/>
</dbReference>
<dbReference type="InterPro" id="IPR038512">
    <property type="entry name" value="GpU-like_sf"/>
</dbReference>
<organism evidence="1 2">
    <name type="scientific">Shewanella surugensis</name>
    <dbReference type="NCBI Taxonomy" id="212020"/>
    <lineage>
        <taxon>Bacteria</taxon>
        <taxon>Pseudomonadati</taxon>
        <taxon>Pseudomonadota</taxon>
        <taxon>Gammaproteobacteria</taxon>
        <taxon>Alteromonadales</taxon>
        <taxon>Shewanellaceae</taxon>
        <taxon>Shewanella</taxon>
    </lineage>
</organism>
<dbReference type="Proteomes" id="UP001203423">
    <property type="component" value="Unassembled WGS sequence"/>
</dbReference>
<comment type="caution">
    <text evidence="1">The sequence shown here is derived from an EMBL/GenBank/DDBJ whole genome shotgun (WGS) entry which is preliminary data.</text>
</comment>
<dbReference type="SUPFAM" id="SSF143749">
    <property type="entry name" value="Phage tail protein-like"/>
    <property type="match status" value="1"/>
</dbReference>
<evidence type="ECO:0000313" key="2">
    <source>
        <dbReference type="Proteomes" id="UP001203423"/>
    </source>
</evidence>
<name>A0ABT0LAP0_9GAMM</name>
<dbReference type="EMBL" id="JAKIKS010000019">
    <property type="protein sequence ID" value="MCL1124236.1"/>
    <property type="molecule type" value="Genomic_DNA"/>
</dbReference>
<keyword evidence="2" id="KW-1185">Reference proteome</keyword>
<reference evidence="1 2" key="1">
    <citation type="submission" date="2022-01" db="EMBL/GenBank/DDBJ databases">
        <title>Whole genome-based taxonomy of the Shewanellaceae.</title>
        <authorList>
            <person name="Martin-Rodriguez A.J."/>
        </authorList>
    </citation>
    <scope>NUCLEOTIDE SEQUENCE [LARGE SCALE GENOMIC DNA]</scope>
    <source>
        <strain evidence="1 2">DSM 17177</strain>
    </source>
</reference>
<accession>A0ABT0LAP0</accession>
<evidence type="ECO:0000313" key="1">
    <source>
        <dbReference type="EMBL" id="MCL1124236.1"/>
    </source>
</evidence>
<protein>
    <submittedName>
        <fullName evidence="1">Phage minor tail U family protein</fullName>
    </submittedName>
</protein>
<sequence>MSQHNQIRQSVINDLSTEISDIKAWFNGYPAVIDVGDADTESELPAVAVYLDVGETTGQDFENEEWTATLHVEIFEHATNDLEPTLDAIAEKINQVIHRNYTVQNTLSECHRLGFAYTRDDVQPWGTLDLTFTINWEDD</sequence>
<dbReference type="RefSeq" id="WP_248939515.1">
    <property type="nucleotide sequence ID" value="NZ_JAKIKS010000019.1"/>
</dbReference>
<dbReference type="InterPro" id="IPR009312">
    <property type="entry name" value="Phage_lambda_GpU-like"/>
</dbReference>
<dbReference type="InterPro" id="IPR035934">
    <property type="entry name" value="Phage_tail_protein-like_sf"/>
</dbReference>